<protein>
    <submittedName>
        <fullName evidence="1">Uncharacterized protein YceK</fullName>
    </submittedName>
</protein>
<dbReference type="AlphaFoldDB" id="A0A4R1PRQ4"/>
<comment type="caution">
    <text evidence="1">The sequence shown here is derived from an EMBL/GenBank/DDBJ whole genome shotgun (WGS) entry which is preliminary data.</text>
</comment>
<accession>A0A4R1PRQ4</accession>
<name>A0A4R1PRQ4_9GAMM</name>
<dbReference type="InterPro" id="IPR010780">
    <property type="entry name" value="DUF1375"/>
</dbReference>
<evidence type="ECO:0000313" key="1">
    <source>
        <dbReference type="EMBL" id="TCL34314.1"/>
    </source>
</evidence>
<organism evidence="1 2">
    <name type="scientific">Azotobacter chroococcum</name>
    <dbReference type="NCBI Taxonomy" id="353"/>
    <lineage>
        <taxon>Bacteria</taxon>
        <taxon>Pseudomonadati</taxon>
        <taxon>Pseudomonadota</taxon>
        <taxon>Gammaproteobacteria</taxon>
        <taxon>Pseudomonadales</taxon>
        <taxon>Pseudomonadaceae</taxon>
        <taxon>Azotobacter</taxon>
    </lineage>
</organism>
<sequence>MAAIHLEQWPLASTTLPRMSRRVAAGVLLVSLELLAGCATFRTLNAGKPDTPLVYSGTRLDWYAMHGGCCPLDRFGAEPPRYPAVDLPASVLLDTLFLPFTLAAELGVALNVSGGL</sequence>
<dbReference type="EMBL" id="SMMU01000002">
    <property type="protein sequence ID" value="TCL34314.1"/>
    <property type="molecule type" value="Genomic_DNA"/>
</dbReference>
<reference evidence="1 2" key="1">
    <citation type="submission" date="2019-03" db="EMBL/GenBank/DDBJ databases">
        <title>Genomic Encyclopedia of Type Strains, Phase IV (KMG-IV): sequencing the most valuable type-strain genomes for metagenomic binning, comparative biology and taxonomic classification.</title>
        <authorList>
            <person name="Goeker M."/>
        </authorList>
    </citation>
    <scope>NUCLEOTIDE SEQUENCE [LARGE SCALE GENOMIC DNA]</scope>
    <source>
        <strain evidence="1 2">DSM 2286</strain>
    </source>
</reference>
<gene>
    <name evidence="1" type="ORF">EV691_102299</name>
</gene>
<proteinExistence type="predicted"/>
<evidence type="ECO:0000313" key="2">
    <source>
        <dbReference type="Proteomes" id="UP000295169"/>
    </source>
</evidence>
<dbReference type="Proteomes" id="UP000295169">
    <property type="component" value="Unassembled WGS sequence"/>
</dbReference>
<dbReference type="Pfam" id="PF07119">
    <property type="entry name" value="DUF1375"/>
    <property type="match status" value="1"/>
</dbReference>